<proteinExistence type="predicted"/>
<dbReference type="NCBIfam" id="TIGR03296">
    <property type="entry name" value="M6dom_TIGR03296"/>
    <property type="match status" value="1"/>
</dbReference>
<organism evidence="1 2">
    <name type="scientific">Streptomyces lonarensis</name>
    <dbReference type="NCBI Taxonomy" id="700599"/>
    <lineage>
        <taxon>Bacteria</taxon>
        <taxon>Bacillati</taxon>
        <taxon>Actinomycetota</taxon>
        <taxon>Actinomycetes</taxon>
        <taxon>Kitasatosporales</taxon>
        <taxon>Streptomycetaceae</taxon>
        <taxon>Streptomyces</taxon>
    </lineage>
</organism>
<keyword evidence="1" id="KW-0378">Hydrolase</keyword>
<protein>
    <submittedName>
        <fullName evidence="1">M6 family metalloprotease domain-containing protein</fullName>
    </submittedName>
</protein>
<name>A0A7X6D1D4_9ACTN</name>
<keyword evidence="2" id="KW-1185">Reference proteome</keyword>
<evidence type="ECO:0000313" key="2">
    <source>
        <dbReference type="Proteomes" id="UP000578686"/>
    </source>
</evidence>
<dbReference type="PANTHER" id="PTHR41775:SF1">
    <property type="entry name" value="PEPTIDASE M6-LIKE DOMAIN-CONTAINING PROTEIN"/>
    <property type="match status" value="1"/>
</dbReference>
<keyword evidence="1" id="KW-0645">Protease</keyword>
<sequence>MTVTSMMRGPGEGVLAEEPCGLPRHPVHHSLGLDTWNEHYPRPDRDLSAVMLFLAFPDAEPRSAPHEIAADYFPATSEFFLRASYGAFRLDADIGDRWLTMPQESTAYGIQRDWEPELRAAYLQDVTTVLEHRSDLGSYDIVYLVADPDAPGVNSDATKVVNFERPLTMGGGEVRRVVTLFEARPPDRNVLAHETGHVFDLPDLYNRPDGGRGDWDTHVGDWDVMGSQFGLAPEPFGWHKWKLGWLDSAHVDCVRDTGVSLHTLRPLAAPLDHGEAGADTRMVVVRTSSDEALVLEARARVGNDVHACTEGVLLYRVRGDVASAQGPIEVLDGHPDTGACHGRSVQPELADAPLGAGEAYWSAEDGVRVEVGDRTAAGGWQVKVVRE</sequence>
<accession>A0A7X6D1D4</accession>
<dbReference type="EMBL" id="JAAVJD010000083">
    <property type="protein sequence ID" value="NJQ06423.1"/>
    <property type="molecule type" value="Genomic_DNA"/>
</dbReference>
<dbReference type="AlphaFoldDB" id="A0A7X6D1D4"/>
<keyword evidence="1" id="KW-0482">Metalloprotease</keyword>
<dbReference type="Proteomes" id="UP000578686">
    <property type="component" value="Unassembled WGS sequence"/>
</dbReference>
<comment type="caution">
    <text evidence="1">The sequence shown here is derived from an EMBL/GenBank/DDBJ whole genome shotgun (WGS) entry which is preliminary data.</text>
</comment>
<dbReference type="InterPro" id="IPR008757">
    <property type="entry name" value="Peptidase_M6-like_domain"/>
</dbReference>
<dbReference type="GO" id="GO:0006508">
    <property type="term" value="P:proteolysis"/>
    <property type="evidence" value="ECO:0007669"/>
    <property type="project" value="UniProtKB-KW"/>
</dbReference>
<dbReference type="PANTHER" id="PTHR41775">
    <property type="entry name" value="SECRETED PROTEIN-RELATED"/>
    <property type="match status" value="1"/>
</dbReference>
<dbReference type="GO" id="GO:0008237">
    <property type="term" value="F:metallopeptidase activity"/>
    <property type="evidence" value="ECO:0007669"/>
    <property type="project" value="UniProtKB-KW"/>
</dbReference>
<evidence type="ECO:0000313" key="1">
    <source>
        <dbReference type="EMBL" id="NJQ06423.1"/>
    </source>
</evidence>
<gene>
    <name evidence="1" type="ORF">HCN56_12720</name>
</gene>
<reference evidence="1 2" key="1">
    <citation type="submission" date="2020-03" db="EMBL/GenBank/DDBJ databases">
        <title>Draft genome of Streptomyces sp. ventii, isolated from the Axial Seamount in the Pacific Ocean, and resequencing of the two type strains Streptomyces lonarensis strain NCL 716 and Streptomyces bohaiensis strain 11A07.</title>
        <authorList>
            <person name="Loughran R.M."/>
            <person name="Pfannmuller K.M."/>
            <person name="Wasson B.J."/>
            <person name="Deadmond M.C."/>
            <person name="Paddock B.E."/>
            <person name="Koyack M.J."/>
            <person name="Gallegos D.A."/>
            <person name="Mitchell E.A."/>
            <person name="Ushijima B."/>
            <person name="Saw J.H."/>
            <person name="Mcphail K.L."/>
            <person name="Videau P."/>
        </authorList>
    </citation>
    <scope>NUCLEOTIDE SEQUENCE [LARGE SCALE GENOMIC DNA]</scope>
    <source>
        <strain evidence="1 2">NCL716</strain>
    </source>
</reference>